<comment type="caution">
    <text evidence="2">The sequence shown here is derived from an EMBL/GenBank/DDBJ whole genome shotgun (WGS) entry which is preliminary data.</text>
</comment>
<name>A0A6A7Y1Z6_9HYPH</name>
<dbReference type="RefSeq" id="WP_153479969.1">
    <property type="nucleotide sequence ID" value="NZ_VWNA01000001.1"/>
</dbReference>
<keyword evidence="3" id="KW-1185">Reference proteome</keyword>
<evidence type="ECO:0000313" key="2">
    <source>
        <dbReference type="EMBL" id="MQT12736.1"/>
    </source>
</evidence>
<dbReference type="EMBL" id="VWNA01000001">
    <property type="protein sequence ID" value="MQT12736.1"/>
    <property type="molecule type" value="Genomic_DNA"/>
</dbReference>
<keyword evidence="1" id="KW-0175">Coiled coil</keyword>
<organism evidence="2 3">
    <name type="scientific">Segnochrobactrum spirostomi</name>
    <dbReference type="NCBI Taxonomy" id="2608987"/>
    <lineage>
        <taxon>Bacteria</taxon>
        <taxon>Pseudomonadati</taxon>
        <taxon>Pseudomonadota</taxon>
        <taxon>Alphaproteobacteria</taxon>
        <taxon>Hyphomicrobiales</taxon>
        <taxon>Segnochrobactraceae</taxon>
        <taxon>Segnochrobactrum</taxon>
    </lineage>
</organism>
<dbReference type="Proteomes" id="UP000332515">
    <property type="component" value="Unassembled WGS sequence"/>
</dbReference>
<accession>A0A6A7Y1Z6</accession>
<protein>
    <recommendedName>
        <fullName evidence="4">Flagellar FliJ protein</fullName>
    </recommendedName>
</protein>
<evidence type="ECO:0000256" key="1">
    <source>
        <dbReference type="SAM" id="Coils"/>
    </source>
</evidence>
<feature type="coiled-coil region" evidence="1">
    <location>
        <begin position="93"/>
        <end position="122"/>
    </location>
</feature>
<evidence type="ECO:0000313" key="3">
    <source>
        <dbReference type="Proteomes" id="UP000332515"/>
    </source>
</evidence>
<evidence type="ECO:0008006" key="4">
    <source>
        <dbReference type="Google" id="ProtNLM"/>
    </source>
</evidence>
<gene>
    <name evidence="2" type="ORF">F0357_08750</name>
</gene>
<dbReference type="AlphaFoldDB" id="A0A6A7Y1Z6"/>
<reference evidence="2 3" key="1">
    <citation type="submission" date="2019-09" db="EMBL/GenBank/DDBJ databases">
        <title>Segnochrobactrum spirostomi gen. nov., sp. nov., isolated from the ciliate Spirostomum cf. yagiui and description of a novel family, Segnochrobactraceae fam. nov. within the order Rhizobiales of the class Alphaproteobacteria.</title>
        <authorList>
            <person name="Akter S."/>
            <person name="Shazib S.U.A."/>
            <person name="Shin M.K."/>
        </authorList>
    </citation>
    <scope>NUCLEOTIDE SEQUENCE [LARGE SCALE GENOMIC DNA]</scope>
    <source>
        <strain evidence="2 3">Sp-1</strain>
    </source>
</reference>
<proteinExistence type="predicted"/>
<sequence length="132" mass="15310">MADRTKKVARILKVQQDMQKLADWRLATLRREAGELAVAQEEIVAVFNDDDRLHGILIDPMARRLRMLAAEADRVKVETVAQEQRVLVQSRKLKQTERLLERTTQEEERARERRELEALLDAVLAKRDASLP</sequence>